<protein>
    <submittedName>
        <fullName evidence="2">Uncharacterized protein</fullName>
    </submittedName>
</protein>
<dbReference type="AntiFam" id="ANF00076">
    <property type="entry name" value="Shadow ORF (opposite copA)"/>
</dbReference>
<name>A0A644XWN6_9ZZZZ</name>
<gene>
    <name evidence="2" type="ORF">SDC9_64885</name>
</gene>
<feature type="compositionally biased region" description="Basic and acidic residues" evidence="1">
    <location>
        <begin position="167"/>
        <end position="176"/>
    </location>
</feature>
<reference evidence="2" key="1">
    <citation type="submission" date="2019-08" db="EMBL/GenBank/DDBJ databases">
        <authorList>
            <person name="Kucharzyk K."/>
            <person name="Murdoch R.W."/>
            <person name="Higgins S."/>
            <person name="Loffler F."/>
        </authorList>
    </citation>
    <scope>NUCLEOTIDE SEQUENCE</scope>
</reference>
<dbReference type="EMBL" id="VSSQ01002990">
    <property type="protein sequence ID" value="MPM18474.1"/>
    <property type="molecule type" value="Genomic_DNA"/>
</dbReference>
<proteinExistence type="predicted"/>
<feature type="region of interest" description="Disordered" evidence="1">
    <location>
        <begin position="32"/>
        <end position="64"/>
    </location>
</feature>
<dbReference type="AlphaFoldDB" id="A0A644XWN6"/>
<evidence type="ECO:0000256" key="1">
    <source>
        <dbReference type="SAM" id="MobiDB-lite"/>
    </source>
</evidence>
<evidence type="ECO:0000313" key="2">
    <source>
        <dbReference type="EMBL" id="MPM18474.1"/>
    </source>
</evidence>
<sequence length="213" mass="22519">MDHRSGLRTGISPDGNPVLLKQSSVSRENFLSVADQPDTQPGKLLHGKGRALSSPSRCGDGPGDGMVRPPFCGGRRFNQFTGCHEGGRMDLRHPEHPPGEGARLVEENGLRAGQGFQHIAPLQQDPPPGCGPHAAEQGEGNGDHEGAGAGHHQEDQSPVPPVPESAKTCEWRHQGEEGGQDDNGRGVPPGERRDEPLGGGLSLPGLFDQPEPF</sequence>
<accession>A0A644XWN6</accession>
<comment type="caution">
    <text evidence="2">The sequence shown here is derived from an EMBL/GenBank/DDBJ whole genome shotgun (WGS) entry which is preliminary data.</text>
</comment>
<feature type="compositionally biased region" description="Basic and acidic residues" evidence="1">
    <location>
        <begin position="141"/>
        <end position="155"/>
    </location>
</feature>
<feature type="region of interest" description="Disordered" evidence="1">
    <location>
        <begin position="111"/>
        <end position="213"/>
    </location>
</feature>
<organism evidence="2">
    <name type="scientific">bioreactor metagenome</name>
    <dbReference type="NCBI Taxonomy" id="1076179"/>
    <lineage>
        <taxon>unclassified sequences</taxon>
        <taxon>metagenomes</taxon>
        <taxon>ecological metagenomes</taxon>
    </lineage>
</organism>